<dbReference type="AlphaFoldDB" id="A0AAW7Z3A0"/>
<dbReference type="Proteomes" id="UP001170717">
    <property type="component" value="Unassembled WGS sequence"/>
</dbReference>
<keyword evidence="4" id="KW-0067">ATP-binding</keyword>
<evidence type="ECO:0000256" key="4">
    <source>
        <dbReference type="ARBA" id="ARBA00022840"/>
    </source>
</evidence>
<evidence type="ECO:0000256" key="1">
    <source>
        <dbReference type="ARBA" id="ARBA00009670"/>
    </source>
</evidence>
<dbReference type="InterPro" id="IPR034646">
    <property type="entry name" value="ADCK3_dom"/>
</dbReference>
<dbReference type="PANTHER" id="PTHR43851:SF3">
    <property type="entry name" value="COENZYME Q8"/>
    <property type="match status" value="1"/>
</dbReference>
<dbReference type="GO" id="GO:0005524">
    <property type="term" value="F:ATP binding"/>
    <property type="evidence" value="ECO:0007669"/>
    <property type="project" value="UniProtKB-KW"/>
</dbReference>
<sequence>MAKNTDERKARAVPSSRIGRVGRLGALAGKIAGNVVTNGASQWIKGERPALSTLLLTPKNITNIANQLATMRGAAMKLGQLISMDTGDFLPPELATILARLREDADPMPKAQLNATLNAQWGESWHDDLLYFSYAPVAAASIGQVHKVITMDGKMLAAKVQYPGVRKSISSDVDNVATLIKLTGLVPKSLDIGPLLEEAKIQLHQEADYHREASMLTRYKDAVAQHNDTELSHQFVIPSVHPQLTTDSVLAMDFIEASPLDAAMNAPQETRNRLMTSLFKLFFNEIFGFRLLQSDPNLANYRYKEDTQQWVLLDFGATREVPDDIALGYQSLLQSAASGSKQDMQHAALQIGLINQEHSDAQRDLVIALGMEACEAIREDGPYDFGNSDLLPRLHDNGVALTMQHDFWHTPPVDALFIHRKLGGLYMLAKRLDTQVNMRAAAKPWLTP</sequence>
<dbReference type="CDD" id="cd13970">
    <property type="entry name" value="ABC1_ADCK3"/>
    <property type="match status" value="1"/>
</dbReference>
<keyword evidence="6" id="KW-0418">Kinase</keyword>
<feature type="domain" description="ABC1 atypical kinase-like" evidence="5">
    <location>
        <begin position="100"/>
        <end position="345"/>
    </location>
</feature>
<evidence type="ECO:0000259" key="5">
    <source>
        <dbReference type="Pfam" id="PF03109"/>
    </source>
</evidence>
<evidence type="ECO:0000256" key="3">
    <source>
        <dbReference type="ARBA" id="ARBA00022741"/>
    </source>
</evidence>
<dbReference type="EMBL" id="JAUOQI010000003">
    <property type="protein sequence ID" value="MDO6576707.1"/>
    <property type="molecule type" value="Genomic_DNA"/>
</dbReference>
<dbReference type="PANTHER" id="PTHR43851">
    <property type="match status" value="1"/>
</dbReference>
<dbReference type="InterPro" id="IPR011009">
    <property type="entry name" value="Kinase-like_dom_sf"/>
</dbReference>
<protein>
    <submittedName>
        <fullName evidence="6">AarF/ABC1/UbiB kinase family protein</fullName>
        <ecNumber evidence="6">2.7.-.-</ecNumber>
    </submittedName>
</protein>
<accession>A0AAW7Z3A0</accession>
<gene>
    <name evidence="6" type="ORF">Q4527_04855</name>
</gene>
<dbReference type="EC" id="2.7.-.-" evidence="6"/>
<dbReference type="InterPro" id="IPR004147">
    <property type="entry name" value="ABC1_dom"/>
</dbReference>
<comment type="similarity">
    <text evidence="1">Belongs to the protein kinase superfamily. ADCK protein kinase family.</text>
</comment>
<dbReference type="RefSeq" id="WP_303538088.1">
    <property type="nucleotide sequence ID" value="NZ_JAUOQI010000003.1"/>
</dbReference>
<reference evidence="6" key="1">
    <citation type="submission" date="2023-07" db="EMBL/GenBank/DDBJ databases">
        <title>Genome content predicts the carbon catabolic preferences of heterotrophic bacteria.</title>
        <authorList>
            <person name="Gralka M."/>
        </authorList>
    </citation>
    <scope>NUCLEOTIDE SEQUENCE</scope>
    <source>
        <strain evidence="6">F2M12</strain>
    </source>
</reference>
<dbReference type="InterPro" id="IPR051409">
    <property type="entry name" value="Atypical_kinase_ADCK"/>
</dbReference>
<dbReference type="Pfam" id="PF03109">
    <property type="entry name" value="ABC1"/>
    <property type="match status" value="1"/>
</dbReference>
<evidence type="ECO:0000256" key="2">
    <source>
        <dbReference type="ARBA" id="ARBA00022679"/>
    </source>
</evidence>
<comment type="caution">
    <text evidence="6">The sequence shown here is derived from an EMBL/GenBank/DDBJ whole genome shotgun (WGS) entry which is preliminary data.</text>
</comment>
<evidence type="ECO:0000313" key="6">
    <source>
        <dbReference type="EMBL" id="MDO6576707.1"/>
    </source>
</evidence>
<dbReference type="GO" id="GO:0016301">
    <property type="term" value="F:kinase activity"/>
    <property type="evidence" value="ECO:0007669"/>
    <property type="project" value="UniProtKB-KW"/>
</dbReference>
<dbReference type="SUPFAM" id="SSF56112">
    <property type="entry name" value="Protein kinase-like (PK-like)"/>
    <property type="match status" value="1"/>
</dbReference>
<organism evidence="6 7">
    <name type="scientific">Alteromonas stellipolaris</name>
    <dbReference type="NCBI Taxonomy" id="233316"/>
    <lineage>
        <taxon>Bacteria</taxon>
        <taxon>Pseudomonadati</taxon>
        <taxon>Pseudomonadota</taxon>
        <taxon>Gammaproteobacteria</taxon>
        <taxon>Alteromonadales</taxon>
        <taxon>Alteromonadaceae</taxon>
        <taxon>Alteromonas/Salinimonas group</taxon>
        <taxon>Alteromonas</taxon>
    </lineage>
</organism>
<keyword evidence="2 6" id="KW-0808">Transferase</keyword>
<name>A0AAW7Z3A0_9ALTE</name>
<dbReference type="GO" id="GO:0006744">
    <property type="term" value="P:ubiquinone biosynthetic process"/>
    <property type="evidence" value="ECO:0007669"/>
    <property type="project" value="TreeGrafter"/>
</dbReference>
<proteinExistence type="inferred from homology"/>
<keyword evidence="3" id="KW-0547">Nucleotide-binding</keyword>
<evidence type="ECO:0000313" key="7">
    <source>
        <dbReference type="Proteomes" id="UP001170717"/>
    </source>
</evidence>